<accession>A0ABX0ZYU0</accession>
<sequence>MTEVVAAARAGPKHRKGIKPTIHATIPDAVPAGALGHALLRRLLTSAYPAAPHST</sequence>
<reference evidence="1 2" key="1">
    <citation type="submission" date="2020-03" db="EMBL/GenBank/DDBJ databases">
        <title>WGS of actinomycetes isolated from Thailand.</title>
        <authorList>
            <person name="Thawai C."/>
        </authorList>
    </citation>
    <scope>NUCLEOTIDE SEQUENCE [LARGE SCALE GENOMIC DNA]</scope>
    <source>
        <strain evidence="1 2">PRB2-1</strain>
    </source>
</reference>
<proteinExistence type="predicted"/>
<dbReference type="EMBL" id="JAATEJ010000024">
    <property type="protein sequence ID" value="NJP46768.1"/>
    <property type="molecule type" value="Genomic_DNA"/>
</dbReference>
<comment type="caution">
    <text evidence="1">The sequence shown here is derived from an EMBL/GenBank/DDBJ whole genome shotgun (WGS) entry which is preliminary data.</text>
</comment>
<protein>
    <submittedName>
        <fullName evidence="1">Uncharacterized protein</fullName>
    </submittedName>
</protein>
<dbReference type="RefSeq" id="WP_167985621.1">
    <property type="nucleotide sequence ID" value="NZ_JAATEJ010000024.1"/>
</dbReference>
<gene>
    <name evidence="1" type="ORF">HCN08_25680</name>
</gene>
<evidence type="ECO:0000313" key="1">
    <source>
        <dbReference type="EMBL" id="NJP46768.1"/>
    </source>
</evidence>
<evidence type="ECO:0000313" key="2">
    <source>
        <dbReference type="Proteomes" id="UP000734511"/>
    </source>
</evidence>
<organism evidence="1 2">
    <name type="scientific">Actinacidiphila epipremni</name>
    <dbReference type="NCBI Taxonomy" id="2053013"/>
    <lineage>
        <taxon>Bacteria</taxon>
        <taxon>Bacillati</taxon>
        <taxon>Actinomycetota</taxon>
        <taxon>Actinomycetes</taxon>
        <taxon>Kitasatosporales</taxon>
        <taxon>Streptomycetaceae</taxon>
        <taxon>Actinacidiphila</taxon>
    </lineage>
</organism>
<name>A0ABX0ZYU0_9ACTN</name>
<keyword evidence="2" id="KW-1185">Reference proteome</keyword>
<dbReference type="Proteomes" id="UP000734511">
    <property type="component" value="Unassembled WGS sequence"/>
</dbReference>